<accession>A0ACA9RBI9</accession>
<proteinExistence type="predicted"/>
<organism evidence="1 2">
    <name type="scientific">Racocetra persica</name>
    <dbReference type="NCBI Taxonomy" id="160502"/>
    <lineage>
        <taxon>Eukaryota</taxon>
        <taxon>Fungi</taxon>
        <taxon>Fungi incertae sedis</taxon>
        <taxon>Mucoromycota</taxon>
        <taxon>Glomeromycotina</taxon>
        <taxon>Glomeromycetes</taxon>
        <taxon>Diversisporales</taxon>
        <taxon>Gigasporaceae</taxon>
        <taxon>Racocetra</taxon>
    </lineage>
</organism>
<reference evidence="1" key="1">
    <citation type="submission" date="2021-06" db="EMBL/GenBank/DDBJ databases">
        <authorList>
            <person name="Kallberg Y."/>
            <person name="Tangrot J."/>
            <person name="Rosling A."/>
        </authorList>
    </citation>
    <scope>NUCLEOTIDE SEQUENCE</scope>
    <source>
        <strain evidence="1">MA461A</strain>
    </source>
</reference>
<evidence type="ECO:0000313" key="2">
    <source>
        <dbReference type="Proteomes" id="UP000789920"/>
    </source>
</evidence>
<name>A0ACA9RBI9_9GLOM</name>
<evidence type="ECO:0000313" key="1">
    <source>
        <dbReference type="EMBL" id="CAG8785800.1"/>
    </source>
</evidence>
<gene>
    <name evidence="1" type="ORF">RPERSI_LOCUS18276</name>
</gene>
<feature type="non-terminal residue" evidence="1">
    <location>
        <position position="1"/>
    </location>
</feature>
<dbReference type="EMBL" id="CAJVQC010048154">
    <property type="protein sequence ID" value="CAG8785800.1"/>
    <property type="molecule type" value="Genomic_DNA"/>
</dbReference>
<protein>
    <submittedName>
        <fullName evidence="1">33759_t:CDS:1</fullName>
    </submittedName>
</protein>
<sequence length="88" mass="11015">FYEPYSIKLDVTSEICLRDIDLFSPYFQRKYTNYQSYQNLIDRVLDNWQRRYYGENFEKLVKIKRRYDPDYVFHWNQSIPTNTEISCY</sequence>
<comment type="caution">
    <text evidence="1">The sequence shown here is derived from an EMBL/GenBank/DDBJ whole genome shotgun (WGS) entry which is preliminary data.</text>
</comment>
<keyword evidence="2" id="KW-1185">Reference proteome</keyword>
<dbReference type="Proteomes" id="UP000789920">
    <property type="component" value="Unassembled WGS sequence"/>
</dbReference>